<evidence type="ECO:0000256" key="2">
    <source>
        <dbReference type="SAM" id="MobiDB-lite"/>
    </source>
</evidence>
<feature type="region of interest" description="Disordered" evidence="2">
    <location>
        <begin position="565"/>
        <end position="591"/>
    </location>
</feature>
<feature type="compositionally biased region" description="Basic and acidic residues" evidence="2">
    <location>
        <begin position="692"/>
        <end position="702"/>
    </location>
</feature>
<feature type="coiled-coil region" evidence="1">
    <location>
        <begin position="18"/>
        <end position="115"/>
    </location>
</feature>
<accession>A0A6A4I4M9</accession>
<feature type="compositionally biased region" description="Low complexity" evidence="2">
    <location>
        <begin position="512"/>
        <end position="521"/>
    </location>
</feature>
<gene>
    <name evidence="3" type="ORF">BT96DRAFT_1014563</name>
</gene>
<dbReference type="Proteomes" id="UP000799118">
    <property type="component" value="Unassembled WGS sequence"/>
</dbReference>
<organism evidence="3 4">
    <name type="scientific">Gymnopus androsaceus JB14</name>
    <dbReference type="NCBI Taxonomy" id="1447944"/>
    <lineage>
        <taxon>Eukaryota</taxon>
        <taxon>Fungi</taxon>
        <taxon>Dikarya</taxon>
        <taxon>Basidiomycota</taxon>
        <taxon>Agaricomycotina</taxon>
        <taxon>Agaricomycetes</taxon>
        <taxon>Agaricomycetidae</taxon>
        <taxon>Agaricales</taxon>
        <taxon>Marasmiineae</taxon>
        <taxon>Omphalotaceae</taxon>
        <taxon>Gymnopus</taxon>
    </lineage>
</organism>
<evidence type="ECO:0000313" key="4">
    <source>
        <dbReference type="Proteomes" id="UP000799118"/>
    </source>
</evidence>
<reference evidence="3" key="1">
    <citation type="journal article" date="2019" name="Environ. Microbiol.">
        <title>Fungal ecological strategies reflected in gene transcription - a case study of two litter decomposers.</title>
        <authorList>
            <person name="Barbi F."/>
            <person name="Kohler A."/>
            <person name="Barry K."/>
            <person name="Baskaran P."/>
            <person name="Daum C."/>
            <person name="Fauchery L."/>
            <person name="Ihrmark K."/>
            <person name="Kuo A."/>
            <person name="LaButti K."/>
            <person name="Lipzen A."/>
            <person name="Morin E."/>
            <person name="Grigoriev I.V."/>
            <person name="Henrissat B."/>
            <person name="Lindahl B."/>
            <person name="Martin F."/>
        </authorList>
    </citation>
    <scope>NUCLEOTIDE SEQUENCE</scope>
    <source>
        <strain evidence="3">JB14</strain>
    </source>
</reference>
<evidence type="ECO:0000313" key="3">
    <source>
        <dbReference type="EMBL" id="KAE9406872.1"/>
    </source>
</evidence>
<dbReference type="AlphaFoldDB" id="A0A6A4I4M9"/>
<feature type="region of interest" description="Disordered" evidence="2">
    <location>
        <begin position="121"/>
        <end position="154"/>
    </location>
</feature>
<keyword evidence="1" id="KW-0175">Coiled coil</keyword>
<feature type="coiled-coil region" evidence="1">
    <location>
        <begin position="306"/>
        <end position="340"/>
    </location>
</feature>
<feature type="compositionally biased region" description="Basic and acidic residues" evidence="2">
    <location>
        <begin position="759"/>
        <end position="768"/>
    </location>
</feature>
<feature type="coiled-coil region" evidence="1">
    <location>
        <begin position="221"/>
        <end position="248"/>
    </location>
</feature>
<dbReference type="EMBL" id="ML769399">
    <property type="protein sequence ID" value="KAE9406872.1"/>
    <property type="molecule type" value="Genomic_DNA"/>
</dbReference>
<sequence>MDLSLAIAHDPELAPGIIQLLHERFNNTRERLKEFEEKVKELEALKAEQDSSLKSISVELHEVKTVKANLERDVGVLEREKKDLVQEKEALAKDKEDLLKQKEELELEKERSRIIVKSEPSEVNLRESGSESTSAPIANEKLPPTAPRAQLQGAQASYTKLKEEVHRLSKENISLKEQMKRQDTALKEMSHRMDQTNAAEAATAEKHAELRSAFEQRTTERDGLMVEKEKLETEVKRLETELAAEIVKSGKLLDERTEHVERAASEAKVGPLFHINDPFPSHAILVFVQNELSKRTFQDEENANRIAEYKAEVETMKAENIKFKEAVKEMEAENNKLIEIGRKTDAENANLKVDIEKMGVVVAKVKSETRNQTMEMKEQARKLTTENASLKGDIALMRAELASSHALRAKVEQMEVDSIHVKEEPKEQNLNTKDTRETEIEKLKEDLHSAIGRFNESEKRADMYQQKYYAVMPELTAFRASKEVGPSQQVRQVLPTPGLSQTRDLTGGSGPSHGPSVSRSSTVISAEAPSATLSLLPTPPVSSAFIIPSPAPIVIQTPAPTCANAQASTSAPARSELADTDGLRDMSQSPEYEDLARVPLAPAAQNMNPQPPAPVRVLPKTYEELRRQDGQDSQGLGRGRGNGNELSNGKFVQLKKRGRDEDEERVLQDALRRERRRSRSRPPSPIRRPPPRRYDFKRERSRMSRSPPRSPPPRRPEFDRRYRGRMRSPLSPRPGIGMNELFPDRHCQQKSSKPPLFSRLEDEPRYRY</sequence>
<keyword evidence="4" id="KW-1185">Reference proteome</keyword>
<evidence type="ECO:0000256" key="1">
    <source>
        <dbReference type="SAM" id="Coils"/>
    </source>
</evidence>
<name>A0A6A4I4M9_9AGAR</name>
<feature type="region of interest" description="Disordered" evidence="2">
    <location>
        <begin position="482"/>
        <end position="521"/>
    </location>
</feature>
<protein>
    <submittedName>
        <fullName evidence="3">Uncharacterized protein</fullName>
    </submittedName>
</protein>
<feature type="region of interest" description="Disordered" evidence="2">
    <location>
        <begin position="626"/>
        <end position="768"/>
    </location>
</feature>
<proteinExistence type="predicted"/>